<organism evidence="1">
    <name type="scientific">marine sediment metagenome</name>
    <dbReference type="NCBI Taxonomy" id="412755"/>
    <lineage>
        <taxon>unclassified sequences</taxon>
        <taxon>metagenomes</taxon>
        <taxon>ecological metagenomes</taxon>
    </lineage>
</organism>
<dbReference type="EMBL" id="LAZR01000226">
    <property type="protein sequence ID" value="KKN80735.1"/>
    <property type="molecule type" value="Genomic_DNA"/>
</dbReference>
<name>A0A0F9THM7_9ZZZZ</name>
<accession>A0A0F9THM7</accession>
<sequence>MQMELRTRAEALGDLAGQFELRADGLWKLGRDFDRWGLGEEAIEARECACAMRVGALINRAKAAGLSAEFAAPDDSFY</sequence>
<dbReference type="AlphaFoldDB" id="A0A0F9THM7"/>
<comment type="caution">
    <text evidence="1">The sequence shown here is derived from an EMBL/GenBank/DDBJ whole genome shotgun (WGS) entry which is preliminary data.</text>
</comment>
<proteinExistence type="predicted"/>
<evidence type="ECO:0000313" key="1">
    <source>
        <dbReference type="EMBL" id="KKN80735.1"/>
    </source>
</evidence>
<gene>
    <name evidence="1" type="ORF">LCGC14_0326880</name>
</gene>
<reference evidence="1" key="1">
    <citation type="journal article" date="2015" name="Nature">
        <title>Complex archaea that bridge the gap between prokaryotes and eukaryotes.</title>
        <authorList>
            <person name="Spang A."/>
            <person name="Saw J.H."/>
            <person name="Jorgensen S.L."/>
            <person name="Zaremba-Niedzwiedzka K."/>
            <person name="Martijn J."/>
            <person name="Lind A.E."/>
            <person name="van Eijk R."/>
            <person name="Schleper C."/>
            <person name="Guy L."/>
            <person name="Ettema T.J."/>
        </authorList>
    </citation>
    <scope>NUCLEOTIDE SEQUENCE</scope>
</reference>
<protein>
    <submittedName>
        <fullName evidence="1">Uncharacterized protein</fullName>
    </submittedName>
</protein>